<sequence length="246" mass="28074">MVTRSHACQICVPVPEVSVADRLLAASVAVLAREDSANCFRYQTWEVLKGADLDVSPDLFVDSQVRRQLASRPAATVLCVQSPDGEWRRLGWVTPENRGVIDDILRDAGVWRKDPVRRLKYFSRLLGSEDRMVATMAHLEVGKASYAELRELEFPLSPAELRRNLDDPRMVEWQALWILLLAIHHDPSDLPRVQDRFERCATRATPKQLAAWTTAWIELKGVGAMDRIEAYYLRDPTRQRDEILAV</sequence>
<organism evidence="1 2">
    <name type="scientific">Haloferula luteola</name>
    <dbReference type="NCBI Taxonomy" id="595692"/>
    <lineage>
        <taxon>Bacteria</taxon>
        <taxon>Pseudomonadati</taxon>
        <taxon>Verrucomicrobiota</taxon>
        <taxon>Verrucomicrobiia</taxon>
        <taxon>Verrucomicrobiales</taxon>
        <taxon>Verrucomicrobiaceae</taxon>
        <taxon>Haloferula</taxon>
    </lineage>
</organism>
<protein>
    <submittedName>
        <fullName evidence="1">Uncharacterized protein</fullName>
    </submittedName>
</protein>
<keyword evidence="2" id="KW-1185">Reference proteome</keyword>
<dbReference type="EMBL" id="JACHFD010000004">
    <property type="protein sequence ID" value="MBB5350980.1"/>
    <property type="molecule type" value="Genomic_DNA"/>
</dbReference>
<accession>A0A840VAL1</accession>
<evidence type="ECO:0000313" key="2">
    <source>
        <dbReference type="Proteomes" id="UP000557717"/>
    </source>
</evidence>
<gene>
    <name evidence="1" type="ORF">HNR46_001214</name>
</gene>
<reference evidence="1 2" key="1">
    <citation type="submission" date="2020-08" db="EMBL/GenBank/DDBJ databases">
        <title>Genomic Encyclopedia of Type Strains, Phase IV (KMG-IV): sequencing the most valuable type-strain genomes for metagenomic binning, comparative biology and taxonomic classification.</title>
        <authorList>
            <person name="Goeker M."/>
        </authorList>
    </citation>
    <scope>NUCLEOTIDE SEQUENCE [LARGE SCALE GENOMIC DNA]</scope>
    <source>
        <strain evidence="1 2">YC6886</strain>
    </source>
</reference>
<dbReference type="RefSeq" id="WP_184016730.1">
    <property type="nucleotide sequence ID" value="NZ_JACHFD010000004.1"/>
</dbReference>
<evidence type="ECO:0000313" key="1">
    <source>
        <dbReference type="EMBL" id="MBB5350980.1"/>
    </source>
</evidence>
<dbReference type="Proteomes" id="UP000557717">
    <property type="component" value="Unassembled WGS sequence"/>
</dbReference>
<dbReference type="AlphaFoldDB" id="A0A840VAL1"/>
<comment type="caution">
    <text evidence="1">The sequence shown here is derived from an EMBL/GenBank/DDBJ whole genome shotgun (WGS) entry which is preliminary data.</text>
</comment>
<proteinExistence type="predicted"/>
<name>A0A840VAL1_9BACT</name>